<protein>
    <submittedName>
        <fullName evidence="5">Serine phosphatase RsbU (Regulator of sigma subunit)</fullName>
    </submittedName>
</protein>
<keyword evidence="6" id="KW-1185">Reference proteome</keyword>
<evidence type="ECO:0000256" key="2">
    <source>
        <dbReference type="SAM" id="Coils"/>
    </source>
</evidence>
<feature type="domain" description="PPM-type phosphatase" evidence="4">
    <location>
        <begin position="299"/>
        <end position="519"/>
    </location>
</feature>
<dbReference type="InterPro" id="IPR021796">
    <property type="entry name" value="Tll0287-like_dom"/>
</dbReference>
<evidence type="ECO:0000313" key="5">
    <source>
        <dbReference type="EMBL" id="POF34333.1"/>
    </source>
</evidence>
<dbReference type="PANTHER" id="PTHR43156:SF2">
    <property type="entry name" value="STAGE II SPORULATION PROTEIN E"/>
    <property type="match status" value="1"/>
</dbReference>
<keyword evidence="1" id="KW-0378">Hydrolase</keyword>
<evidence type="ECO:0000256" key="1">
    <source>
        <dbReference type="ARBA" id="ARBA00022801"/>
    </source>
</evidence>
<dbReference type="Proteomes" id="UP000236959">
    <property type="component" value="Unassembled WGS sequence"/>
</dbReference>
<name>A0A2S3V3I8_9HYPH</name>
<proteinExistence type="predicted"/>
<keyword evidence="3" id="KW-0472">Membrane</keyword>
<comment type="caution">
    <text evidence="5">The sequence shown here is derived from an EMBL/GenBank/DDBJ whole genome shotgun (WGS) entry which is preliminary data.</text>
</comment>
<dbReference type="InterPro" id="IPR001932">
    <property type="entry name" value="PPM-type_phosphatase-like_dom"/>
</dbReference>
<reference evidence="5 6" key="1">
    <citation type="submission" date="2018-01" db="EMBL/GenBank/DDBJ databases">
        <title>Genomic Encyclopedia of Archaeal and Bacterial Type Strains, Phase II (KMG-II): from individual species to whole genera.</title>
        <authorList>
            <person name="Goeker M."/>
        </authorList>
    </citation>
    <scope>NUCLEOTIDE SEQUENCE [LARGE SCALE GENOMIC DNA]</scope>
    <source>
        <strain evidence="5 6">DSM 17023</strain>
    </source>
</reference>
<feature type="transmembrane region" description="Helical" evidence="3">
    <location>
        <begin position="21"/>
        <end position="40"/>
    </location>
</feature>
<keyword evidence="3" id="KW-0812">Transmembrane</keyword>
<dbReference type="Pfam" id="PF07228">
    <property type="entry name" value="SpoIIE"/>
    <property type="match status" value="1"/>
</dbReference>
<evidence type="ECO:0000313" key="6">
    <source>
        <dbReference type="Proteomes" id="UP000236959"/>
    </source>
</evidence>
<evidence type="ECO:0000256" key="3">
    <source>
        <dbReference type="SAM" id="Phobius"/>
    </source>
</evidence>
<feature type="coiled-coil region" evidence="2">
    <location>
        <begin position="247"/>
        <end position="274"/>
    </location>
</feature>
<dbReference type="InterPro" id="IPR036457">
    <property type="entry name" value="PPM-type-like_dom_sf"/>
</dbReference>
<evidence type="ECO:0000259" key="4">
    <source>
        <dbReference type="SMART" id="SM00331"/>
    </source>
</evidence>
<dbReference type="SMART" id="SM00331">
    <property type="entry name" value="PP2C_SIG"/>
    <property type="match status" value="1"/>
</dbReference>
<dbReference type="InterPro" id="IPR052016">
    <property type="entry name" value="Bact_Sigma-Reg"/>
</dbReference>
<dbReference type="AlphaFoldDB" id="A0A2S3V3I8"/>
<organism evidence="5 6">
    <name type="scientific">Roseibium marinum</name>
    <dbReference type="NCBI Taxonomy" id="281252"/>
    <lineage>
        <taxon>Bacteria</taxon>
        <taxon>Pseudomonadati</taxon>
        <taxon>Pseudomonadota</taxon>
        <taxon>Alphaproteobacteria</taxon>
        <taxon>Hyphomicrobiales</taxon>
        <taxon>Stappiaceae</taxon>
        <taxon>Roseibium</taxon>
    </lineage>
</organism>
<dbReference type="SUPFAM" id="SSF81606">
    <property type="entry name" value="PP2C-like"/>
    <property type="match status" value="1"/>
</dbReference>
<accession>A0A2S3V3I8</accession>
<gene>
    <name evidence="5" type="ORF">CLV41_101787</name>
</gene>
<dbReference type="Gene3D" id="3.60.40.10">
    <property type="entry name" value="PPM-type phosphatase domain"/>
    <property type="match status" value="1"/>
</dbReference>
<keyword evidence="2" id="KW-0175">Coiled coil</keyword>
<dbReference type="GO" id="GO:0016791">
    <property type="term" value="F:phosphatase activity"/>
    <property type="evidence" value="ECO:0007669"/>
    <property type="project" value="TreeGrafter"/>
</dbReference>
<dbReference type="PANTHER" id="PTHR43156">
    <property type="entry name" value="STAGE II SPORULATION PROTEIN E-RELATED"/>
    <property type="match status" value="1"/>
</dbReference>
<dbReference type="EMBL" id="PPCN01000001">
    <property type="protein sequence ID" value="POF34333.1"/>
    <property type="molecule type" value="Genomic_DNA"/>
</dbReference>
<keyword evidence="3" id="KW-1133">Transmembrane helix</keyword>
<dbReference type="Pfam" id="PF11845">
    <property type="entry name" value="Tll0287-like"/>
    <property type="match status" value="1"/>
</dbReference>
<sequence>MQQIKRRRVDRFWLTLIERPAVFLLLVVAGLALLPVAVWLDLRAISDASLQSQAVDLDHAISKIRTYYARNVVARVLSNPGTVTPTHEYHDTPGGIPIPATLSIELGEVIGGNAGNLKYRFVSDLPFKERQSHDLSTFEQTALADFRKSRDPEDVVIGYAGSFFDRKIQIASPVMMGEACVSCHNSHPQSPKTDWTLGDVRGIQAITISQPIAANLWSFKFLLLYFAGAGAVGAAVTGLQWHQATRFHKMNINLGQANTEIAKLNEQLTSENLRLGAEIEVARRIQMMVLPTKDELGGIHELEIAAFMEPADEVGGDYYDVLQLDDRVKIGIGDVTGHGLESGVLMLMVQSIAVALQERGPSDPRQFLVALNTAVCRNIKRTKTDKHLTLSFLDFEANKVTLSGQHEELIILKENGHCEIVDTVDLGFPIGLDEDIEPFIKTRELPFGPGDMIILYTDGVTEAESPDGQLYGLDRLVDSVRKHHAPKASRVLEGVLGDLKAHISTQTVHDDITLLVIRHK</sequence>